<feature type="region of interest" description="Disordered" evidence="2">
    <location>
        <begin position="305"/>
        <end position="342"/>
    </location>
</feature>
<evidence type="ECO:0000313" key="3">
    <source>
        <dbReference type="EMBL" id="PRP79152.1"/>
    </source>
</evidence>
<evidence type="ECO:0000313" key="4">
    <source>
        <dbReference type="Proteomes" id="UP000241769"/>
    </source>
</evidence>
<dbReference type="InParanoid" id="A0A2P6N5C7"/>
<dbReference type="Pfam" id="PF02493">
    <property type="entry name" value="MORN"/>
    <property type="match status" value="5"/>
</dbReference>
<accession>A0A2P6N5C7</accession>
<dbReference type="OrthoDB" id="406044at2759"/>
<evidence type="ECO:0000256" key="2">
    <source>
        <dbReference type="SAM" id="MobiDB-lite"/>
    </source>
</evidence>
<protein>
    <recommendedName>
        <fullName evidence="5">MORN repeat-containing protein</fullName>
    </recommendedName>
</protein>
<gene>
    <name evidence="3" type="ORF">PROFUN_13102</name>
</gene>
<comment type="caution">
    <text evidence="3">The sequence shown here is derived from an EMBL/GenBank/DDBJ whole genome shotgun (WGS) entry which is preliminary data.</text>
</comment>
<reference evidence="3 4" key="1">
    <citation type="journal article" date="2018" name="Genome Biol. Evol.">
        <title>Multiple Roots of Fruiting Body Formation in Amoebozoa.</title>
        <authorList>
            <person name="Hillmann F."/>
            <person name="Forbes G."/>
            <person name="Novohradska S."/>
            <person name="Ferling I."/>
            <person name="Riege K."/>
            <person name="Groth M."/>
            <person name="Westermann M."/>
            <person name="Marz M."/>
            <person name="Spaller T."/>
            <person name="Winckler T."/>
            <person name="Schaap P."/>
            <person name="Glockner G."/>
        </authorList>
    </citation>
    <scope>NUCLEOTIDE SEQUENCE [LARGE SCALE GENOMIC DNA]</scope>
    <source>
        <strain evidence="3 4">Jena</strain>
    </source>
</reference>
<keyword evidence="4" id="KW-1185">Reference proteome</keyword>
<evidence type="ECO:0000256" key="1">
    <source>
        <dbReference type="ARBA" id="ARBA00022737"/>
    </source>
</evidence>
<keyword evidence="1" id="KW-0677">Repeat</keyword>
<sequence>MNNHTDKNTAHQLGLSEMMFRGAGLILNRKIVPTCIRPQTISLSSPLAPSRSFRNQALDANTIPPELEKYRNVDTIDIGESLFQGQMERGSPNGYGIWAEKRLGGATYRGDWQDGQRHGEGRFESTIDKWTYEGQFSNDRPHGYGIYISGACTYPDEFGVERTATEVYAGGWKEGTKHGRASVTWCGMQFEGLFENGKKQGTGKLTTTDRVVVYSGQWDQDVAPKLTRISVDGQGDVPYAWTADAWLENGQYHGLMNFRSSKIVFTGTWDNGKLVEHKVLHLAPETQEDEAIRWMTERMDKKIEKRRQLPKLVMAETSKRDNASKPVEPMEGGEQSTQTAAQ</sequence>
<name>A0A2P6N5C7_9EUKA</name>
<dbReference type="Proteomes" id="UP000241769">
    <property type="component" value="Unassembled WGS sequence"/>
</dbReference>
<evidence type="ECO:0008006" key="5">
    <source>
        <dbReference type="Google" id="ProtNLM"/>
    </source>
</evidence>
<proteinExistence type="predicted"/>
<dbReference type="Gene3D" id="2.20.110.10">
    <property type="entry name" value="Histone H3 K4-specific methyltransferase SET7/9 N-terminal domain"/>
    <property type="match status" value="2"/>
</dbReference>
<dbReference type="EMBL" id="MDYQ01000195">
    <property type="protein sequence ID" value="PRP79152.1"/>
    <property type="molecule type" value="Genomic_DNA"/>
</dbReference>
<dbReference type="PANTHER" id="PTHR23084:SF263">
    <property type="entry name" value="MORN REPEAT-CONTAINING PROTEIN 1"/>
    <property type="match status" value="1"/>
</dbReference>
<dbReference type="InterPro" id="IPR003409">
    <property type="entry name" value="MORN"/>
</dbReference>
<dbReference type="SMART" id="SM00698">
    <property type="entry name" value="MORN"/>
    <property type="match status" value="4"/>
</dbReference>
<dbReference type="AlphaFoldDB" id="A0A2P6N5C7"/>
<dbReference type="STRING" id="1890364.A0A2P6N5C7"/>
<dbReference type="SUPFAM" id="SSF82185">
    <property type="entry name" value="Histone H3 K4-specific methyltransferase SET7/9 N-terminal domain"/>
    <property type="match status" value="2"/>
</dbReference>
<dbReference type="PANTHER" id="PTHR23084">
    <property type="entry name" value="PHOSPHATIDYLINOSITOL-4-PHOSPHATE 5-KINASE RELATED"/>
    <property type="match status" value="1"/>
</dbReference>
<organism evidence="3 4">
    <name type="scientific">Planoprotostelium fungivorum</name>
    <dbReference type="NCBI Taxonomy" id="1890364"/>
    <lineage>
        <taxon>Eukaryota</taxon>
        <taxon>Amoebozoa</taxon>
        <taxon>Evosea</taxon>
        <taxon>Variosea</taxon>
        <taxon>Cavosteliida</taxon>
        <taxon>Cavosteliaceae</taxon>
        <taxon>Planoprotostelium</taxon>
    </lineage>
</organism>